<feature type="region of interest" description="Disordered" evidence="1">
    <location>
        <begin position="400"/>
        <end position="420"/>
    </location>
</feature>
<name>A0AAN7AW57_9PEZI</name>
<evidence type="ECO:0000313" key="3">
    <source>
        <dbReference type="Proteomes" id="UP001303160"/>
    </source>
</evidence>
<organism evidence="2 3">
    <name type="scientific">Triangularia verruculosa</name>
    <dbReference type="NCBI Taxonomy" id="2587418"/>
    <lineage>
        <taxon>Eukaryota</taxon>
        <taxon>Fungi</taxon>
        <taxon>Dikarya</taxon>
        <taxon>Ascomycota</taxon>
        <taxon>Pezizomycotina</taxon>
        <taxon>Sordariomycetes</taxon>
        <taxon>Sordariomycetidae</taxon>
        <taxon>Sordariales</taxon>
        <taxon>Podosporaceae</taxon>
        <taxon>Triangularia</taxon>
    </lineage>
</organism>
<accession>A0AAN7AW57</accession>
<feature type="compositionally biased region" description="Basic and acidic residues" evidence="1">
    <location>
        <begin position="59"/>
        <end position="81"/>
    </location>
</feature>
<dbReference type="Proteomes" id="UP001303160">
    <property type="component" value="Unassembled WGS sequence"/>
</dbReference>
<feature type="compositionally biased region" description="Basic and acidic residues" evidence="1">
    <location>
        <begin position="149"/>
        <end position="190"/>
    </location>
</feature>
<gene>
    <name evidence="2" type="ORF">QBC40DRAFT_171895</name>
</gene>
<evidence type="ECO:0000256" key="1">
    <source>
        <dbReference type="SAM" id="MobiDB-lite"/>
    </source>
</evidence>
<comment type="caution">
    <text evidence="2">The sequence shown here is derived from an EMBL/GenBank/DDBJ whole genome shotgun (WGS) entry which is preliminary data.</text>
</comment>
<proteinExistence type="predicted"/>
<evidence type="ECO:0000313" key="2">
    <source>
        <dbReference type="EMBL" id="KAK4201249.1"/>
    </source>
</evidence>
<reference evidence="2" key="2">
    <citation type="submission" date="2023-05" db="EMBL/GenBank/DDBJ databases">
        <authorList>
            <consortium name="Lawrence Berkeley National Laboratory"/>
            <person name="Steindorff A."/>
            <person name="Hensen N."/>
            <person name="Bonometti L."/>
            <person name="Westerberg I."/>
            <person name="Brannstrom I.O."/>
            <person name="Guillou S."/>
            <person name="Cros-Aarteil S."/>
            <person name="Calhoun S."/>
            <person name="Haridas S."/>
            <person name="Kuo A."/>
            <person name="Mondo S."/>
            <person name="Pangilinan J."/>
            <person name="Riley R."/>
            <person name="Labutti K."/>
            <person name="Andreopoulos B."/>
            <person name="Lipzen A."/>
            <person name="Chen C."/>
            <person name="Yanf M."/>
            <person name="Daum C."/>
            <person name="Ng V."/>
            <person name="Clum A."/>
            <person name="Ohm R."/>
            <person name="Martin F."/>
            <person name="Silar P."/>
            <person name="Natvig D."/>
            <person name="Lalanne C."/>
            <person name="Gautier V."/>
            <person name="Ament-Velasquez S.L."/>
            <person name="Kruys A."/>
            <person name="Hutchinson M.I."/>
            <person name="Powell A.J."/>
            <person name="Barry K."/>
            <person name="Miller A.N."/>
            <person name="Grigoriev I.V."/>
            <person name="Debuchy R."/>
            <person name="Gladieux P."/>
            <person name="Thoren M.H."/>
            <person name="Johannesson H."/>
        </authorList>
    </citation>
    <scope>NUCLEOTIDE SEQUENCE</scope>
    <source>
        <strain evidence="2">CBS 315.58</strain>
    </source>
</reference>
<keyword evidence="3" id="KW-1185">Reference proteome</keyword>
<protein>
    <submittedName>
        <fullName evidence="2">Uncharacterized protein</fullName>
    </submittedName>
</protein>
<reference evidence="2" key="1">
    <citation type="journal article" date="2023" name="Mol. Phylogenet. Evol.">
        <title>Genome-scale phylogeny and comparative genomics of the fungal order Sordariales.</title>
        <authorList>
            <person name="Hensen N."/>
            <person name="Bonometti L."/>
            <person name="Westerberg I."/>
            <person name="Brannstrom I.O."/>
            <person name="Guillou S."/>
            <person name="Cros-Aarteil S."/>
            <person name="Calhoun S."/>
            <person name="Haridas S."/>
            <person name="Kuo A."/>
            <person name="Mondo S."/>
            <person name="Pangilinan J."/>
            <person name="Riley R."/>
            <person name="LaButti K."/>
            <person name="Andreopoulos B."/>
            <person name="Lipzen A."/>
            <person name="Chen C."/>
            <person name="Yan M."/>
            <person name="Daum C."/>
            <person name="Ng V."/>
            <person name="Clum A."/>
            <person name="Steindorff A."/>
            <person name="Ohm R.A."/>
            <person name="Martin F."/>
            <person name="Silar P."/>
            <person name="Natvig D.O."/>
            <person name="Lalanne C."/>
            <person name="Gautier V."/>
            <person name="Ament-Velasquez S.L."/>
            <person name="Kruys A."/>
            <person name="Hutchinson M.I."/>
            <person name="Powell A.J."/>
            <person name="Barry K."/>
            <person name="Miller A.N."/>
            <person name="Grigoriev I.V."/>
            <person name="Debuchy R."/>
            <person name="Gladieux P."/>
            <person name="Hiltunen Thoren M."/>
            <person name="Johannesson H."/>
        </authorList>
    </citation>
    <scope>NUCLEOTIDE SEQUENCE</scope>
    <source>
        <strain evidence="2">CBS 315.58</strain>
    </source>
</reference>
<feature type="compositionally biased region" description="Polar residues" evidence="1">
    <location>
        <begin position="251"/>
        <end position="261"/>
    </location>
</feature>
<feature type="compositionally biased region" description="Basic residues" evidence="1">
    <location>
        <begin position="1"/>
        <end position="13"/>
    </location>
</feature>
<feature type="compositionally biased region" description="Basic and acidic residues" evidence="1">
    <location>
        <begin position="14"/>
        <end position="49"/>
    </location>
</feature>
<dbReference type="EMBL" id="MU863909">
    <property type="protein sequence ID" value="KAK4201249.1"/>
    <property type="molecule type" value="Genomic_DNA"/>
</dbReference>
<feature type="region of interest" description="Disordered" evidence="1">
    <location>
        <begin position="1"/>
        <end position="266"/>
    </location>
</feature>
<dbReference type="AlphaFoldDB" id="A0AAN7AW57"/>
<sequence>MTATASRKKKHNPRANDDRRRSDRPERSRHTRSMKERPHDRVRHTDPIEKPLNYAPRHHLPDDRADPGERVRDWVQRTQDRHSHRSLPTAPNSDEKLRRMSPPRYRSADIIRGKKRGRSVSRSPSVSLNHEPSGGRADTRFEKRRRHKTYEDKYEYKGDINRRKQPSKELRVEPKPKPNSRDVADGREPTRGPLTIKQGREPQHSSSSSRFIERRYGPNHRSPVLPSRPTRQCISAHPQDPHYESGPDDSYFTSSSRTDTVTQERRGQYQHLSREAKSYEQVFVNDGWPGNNSMSHRGEINHIMPSVEKPQAASPPIQPATPLVSDRPKHGGTDAIPPHPQNIVTIVLPRYKDVETQTDPSLLGGLRGPMVEIAEAINQPVDMTKQAYCGPEIQKRIQLLPDSPYPDTKPSPLDEMNREPPRQHYTTQHQEAKDYAFEQTPGRAQDLAGQRYQEESFLNTNVHMPSEHYGQAHSANYISGGSQPRYLSRYHTPHSQLLNTNTCFDGKQIEERRLNNLIQQHEGRPPAIIVVGSQRLAQRLAQKVRFQEPRPTVPTPGGPYMEDVDDFISRIEEENLRESGTTSVVEENEFPVKTEEYDEFGELEYERLDTVQDGKSGHYEPIVGFGSPGGNWDTESLVSSRRNGAVGHVDLRRPRTPEMISRPPVTPRHMAQAGADVPFTGRRSGTGQVSVRPWRYGESYEI</sequence>